<dbReference type="Gene3D" id="3.30.40.10">
    <property type="entry name" value="Zinc/RING finger domain, C3HC4 (zinc finger)"/>
    <property type="match status" value="1"/>
</dbReference>
<comment type="caution">
    <text evidence="9">The sequence shown here is derived from an EMBL/GenBank/DDBJ whole genome shotgun (WGS) entry which is preliminary data.</text>
</comment>
<evidence type="ECO:0000256" key="5">
    <source>
        <dbReference type="ARBA" id="ARBA00022833"/>
    </source>
</evidence>
<dbReference type="InterPro" id="IPR013083">
    <property type="entry name" value="Znf_RING/FYVE/PHD"/>
</dbReference>
<accession>A0A5D3C4K6</accession>
<sequence length="265" mass="30863">MAEEIFNICRYGSGSYMGMSLRITDPNPRHQPLNQIDQTSSPTLVEQICLKFKVQLKCQHFQVWEGGNGHSTTLVREHIRSQHSFATFQLPISIFKHGDKTLKRILFREFKMYGDIINIELLANEIIKHWVRKVEEEEDQENNSNVLFKKIYPLEIMIRLLVSKMIRAVQPRLAMIDQPLMVPTSDSAVESMLKRVENEEIMKSGDDESINCVVCLEEISKEEKGSETTVLQMPCLHMFHEECIRKWLKTSHYCPTCRFSMPIDN</sequence>
<dbReference type="EC" id="2.3.2.27" evidence="2"/>
<dbReference type="Proteomes" id="UP000321947">
    <property type="component" value="Unassembled WGS sequence"/>
</dbReference>
<dbReference type="InterPro" id="IPR001841">
    <property type="entry name" value="Znf_RING"/>
</dbReference>
<dbReference type="SUPFAM" id="SSF57850">
    <property type="entry name" value="RING/U-box"/>
    <property type="match status" value="1"/>
</dbReference>
<dbReference type="Pfam" id="PF13639">
    <property type="entry name" value="zf-RING_2"/>
    <property type="match status" value="1"/>
</dbReference>
<name>A0A5D3C4K6_CUCMM</name>
<gene>
    <name evidence="9" type="ORF">E5676_scaffold13G001670</name>
    <name evidence="8" type="ORF">E6C27_scaffold139G001680</name>
</gene>
<dbReference type="PROSITE" id="PS50089">
    <property type="entry name" value="ZF_RING_2"/>
    <property type="match status" value="1"/>
</dbReference>
<evidence type="ECO:0000313" key="11">
    <source>
        <dbReference type="Proteomes" id="UP000321947"/>
    </source>
</evidence>
<dbReference type="GO" id="GO:0008270">
    <property type="term" value="F:zinc ion binding"/>
    <property type="evidence" value="ECO:0007669"/>
    <property type="project" value="UniProtKB-KW"/>
</dbReference>
<evidence type="ECO:0000313" key="8">
    <source>
        <dbReference type="EMBL" id="KAA0031412.1"/>
    </source>
</evidence>
<evidence type="ECO:0000313" key="9">
    <source>
        <dbReference type="EMBL" id="TYK06863.1"/>
    </source>
</evidence>
<evidence type="ECO:0000256" key="6">
    <source>
        <dbReference type="PROSITE-ProRule" id="PRU00175"/>
    </source>
</evidence>
<evidence type="ECO:0000256" key="1">
    <source>
        <dbReference type="ARBA" id="ARBA00000900"/>
    </source>
</evidence>
<dbReference type="PANTHER" id="PTHR15710:SF77">
    <property type="entry name" value="RING-H2 FINGER PROTEIN ATL21B"/>
    <property type="match status" value="1"/>
</dbReference>
<keyword evidence="3" id="KW-0479">Metal-binding</keyword>
<dbReference type="SMART" id="SM00184">
    <property type="entry name" value="RING"/>
    <property type="match status" value="1"/>
</dbReference>
<evidence type="ECO:0000256" key="3">
    <source>
        <dbReference type="ARBA" id="ARBA00022723"/>
    </source>
</evidence>
<comment type="catalytic activity">
    <reaction evidence="1">
        <text>S-ubiquitinyl-[E2 ubiquitin-conjugating enzyme]-L-cysteine + [acceptor protein]-L-lysine = [E2 ubiquitin-conjugating enzyme]-L-cysteine + N(6)-ubiquitinyl-[acceptor protein]-L-lysine.</text>
        <dbReference type="EC" id="2.3.2.27"/>
    </reaction>
</comment>
<dbReference type="SMART" id="SM00744">
    <property type="entry name" value="RINGv"/>
    <property type="match status" value="1"/>
</dbReference>
<evidence type="ECO:0000313" key="10">
    <source>
        <dbReference type="Proteomes" id="UP000321393"/>
    </source>
</evidence>
<dbReference type="GO" id="GO:0016567">
    <property type="term" value="P:protein ubiquitination"/>
    <property type="evidence" value="ECO:0007669"/>
    <property type="project" value="TreeGrafter"/>
</dbReference>
<dbReference type="EMBL" id="SSTE01022915">
    <property type="protein sequence ID" value="KAA0031412.1"/>
    <property type="molecule type" value="Genomic_DNA"/>
</dbReference>
<dbReference type="AlphaFoldDB" id="A0A5D3C4K6"/>
<feature type="domain" description="RING-type" evidence="7">
    <location>
        <begin position="212"/>
        <end position="258"/>
    </location>
</feature>
<evidence type="ECO:0000259" key="7">
    <source>
        <dbReference type="PROSITE" id="PS50089"/>
    </source>
</evidence>
<organism evidence="9 11">
    <name type="scientific">Cucumis melo var. makuwa</name>
    <name type="common">Oriental melon</name>
    <dbReference type="NCBI Taxonomy" id="1194695"/>
    <lineage>
        <taxon>Eukaryota</taxon>
        <taxon>Viridiplantae</taxon>
        <taxon>Streptophyta</taxon>
        <taxon>Embryophyta</taxon>
        <taxon>Tracheophyta</taxon>
        <taxon>Spermatophyta</taxon>
        <taxon>Magnoliopsida</taxon>
        <taxon>eudicotyledons</taxon>
        <taxon>Gunneridae</taxon>
        <taxon>Pentapetalae</taxon>
        <taxon>rosids</taxon>
        <taxon>fabids</taxon>
        <taxon>Cucurbitales</taxon>
        <taxon>Cucurbitaceae</taxon>
        <taxon>Benincaseae</taxon>
        <taxon>Cucumis</taxon>
    </lineage>
</organism>
<protein>
    <recommendedName>
        <fullName evidence="2">RING-type E3 ubiquitin transferase</fullName>
        <ecNumber evidence="2">2.3.2.27</ecNumber>
    </recommendedName>
</protein>
<dbReference type="OrthoDB" id="4348522at2759"/>
<dbReference type="GO" id="GO:0005737">
    <property type="term" value="C:cytoplasm"/>
    <property type="evidence" value="ECO:0007669"/>
    <property type="project" value="TreeGrafter"/>
</dbReference>
<proteinExistence type="predicted"/>
<evidence type="ECO:0000256" key="2">
    <source>
        <dbReference type="ARBA" id="ARBA00012483"/>
    </source>
</evidence>
<keyword evidence="4 6" id="KW-0863">Zinc-finger</keyword>
<dbReference type="InterPro" id="IPR011016">
    <property type="entry name" value="Znf_RING-CH"/>
</dbReference>
<dbReference type="PANTHER" id="PTHR15710">
    <property type="entry name" value="E3 UBIQUITIN-PROTEIN LIGASE PRAJA"/>
    <property type="match status" value="1"/>
</dbReference>
<keyword evidence="5" id="KW-0862">Zinc</keyword>
<reference evidence="10 11" key="1">
    <citation type="submission" date="2019-08" db="EMBL/GenBank/DDBJ databases">
        <title>Draft genome sequences of two oriental melons (Cucumis melo L. var makuwa).</title>
        <authorList>
            <person name="Kwon S.-Y."/>
        </authorList>
    </citation>
    <scope>NUCLEOTIDE SEQUENCE [LARGE SCALE GENOMIC DNA]</scope>
    <source>
        <strain evidence="11">cv. Chang Bougi</strain>
        <strain evidence="10">cv. SW 3</strain>
        <tissue evidence="9">Leaf</tissue>
    </source>
</reference>
<dbReference type="EMBL" id="SSTD01013385">
    <property type="protein sequence ID" value="TYK06863.1"/>
    <property type="molecule type" value="Genomic_DNA"/>
</dbReference>
<evidence type="ECO:0000256" key="4">
    <source>
        <dbReference type="ARBA" id="ARBA00022771"/>
    </source>
</evidence>
<dbReference type="GO" id="GO:0061630">
    <property type="term" value="F:ubiquitin protein ligase activity"/>
    <property type="evidence" value="ECO:0007669"/>
    <property type="project" value="UniProtKB-EC"/>
</dbReference>
<dbReference type="Proteomes" id="UP000321393">
    <property type="component" value="Unassembled WGS sequence"/>
</dbReference>